<organism evidence="2 3">
    <name type="scientific">Novosphingobium cyanobacteriorum</name>
    <dbReference type="NCBI Taxonomy" id="3024215"/>
    <lineage>
        <taxon>Bacteria</taxon>
        <taxon>Pseudomonadati</taxon>
        <taxon>Pseudomonadota</taxon>
        <taxon>Alphaproteobacteria</taxon>
        <taxon>Sphingomonadales</taxon>
        <taxon>Sphingomonadaceae</taxon>
        <taxon>Novosphingobium</taxon>
    </lineage>
</organism>
<name>A0ABT6CCN2_9SPHN</name>
<dbReference type="EMBL" id="JAROCY010000001">
    <property type="protein sequence ID" value="MDF8331691.1"/>
    <property type="molecule type" value="Genomic_DNA"/>
</dbReference>
<evidence type="ECO:0000313" key="3">
    <source>
        <dbReference type="Proteomes" id="UP001222770"/>
    </source>
</evidence>
<evidence type="ECO:0008006" key="4">
    <source>
        <dbReference type="Google" id="ProtNLM"/>
    </source>
</evidence>
<dbReference type="RefSeq" id="WP_277274797.1">
    <property type="nucleotide sequence ID" value="NZ_JAROCY010000001.1"/>
</dbReference>
<evidence type="ECO:0000256" key="1">
    <source>
        <dbReference type="SAM" id="MobiDB-lite"/>
    </source>
</evidence>
<dbReference type="Proteomes" id="UP001222770">
    <property type="component" value="Unassembled WGS sequence"/>
</dbReference>
<gene>
    <name evidence="2" type="ORF">POM99_00620</name>
</gene>
<proteinExistence type="predicted"/>
<feature type="region of interest" description="Disordered" evidence="1">
    <location>
        <begin position="1"/>
        <end position="31"/>
    </location>
</feature>
<accession>A0ABT6CCN2</accession>
<protein>
    <recommendedName>
        <fullName evidence="4">DUF883 domain-containing protein</fullName>
    </recommendedName>
</protein>
<feature type="compositionally biased region" description="Polar residues" evidence="1">
    <location>
        <begin position="1"/>
        <end position="10"/>
    </location>
</feature>
<sequence length="192" mass="19603">MADIDTTTKAPTAPDVPAIPLSDGAAESTASANLSEAKGRFGKAIEEAKAGVEALKGEALDRTAAAKEKAAGAASDWTEQANAFAVQAKEKGLELAKQGKSKASDALGLLGNTISTSATTIDEKLGVQYGDYARSAARSVQEAAASLESKDFAELGEDVKSFVRKSPATAIGIAAVAGYMFARLFRGSSNDA</sequence>
<evidence type="ECO:0000313" key="2">
    <source>
        <dbReference type="EMBL" id="MDF8331691.1"/>
    </source>
</evidence>
<reference evidence="2 3" key="1">
    <citation type="submission" date="2023-03" db="EMBL/GenBank/DDBJ databases">
        <title>Novosphingobium cyanobacteriorum sp. nov., isolated from a eutrophic reservoir during the Microcystis bloom period.</title>
        <authorList>
            <person name="Kang M."/>
            <person name="Le V."/>
            <person name="Ko S.-R."/>
            <person name="Lee S.-A."/>
            <person name="Ahn C.-Y."/>
        </authorList>
    </citation>
    <scope>NUCLEOTIDE SEQUENCE [LARGE SCALE GENOMIC DNA]</scope>
    <source>
        <strain evidence="2 3">HBC54</strain>
    </source>
</reference>
<keyword evidence="3" id="KW-1185">Reference proteome</keyword>
<comment type="caution">
    <text evidence="2">The sequence shown here is derived from an EMBL/GenBank/DDBJ whole genome shotgun (WGS) entry which is preliminary data.</text>
</comment>